<evidence type="ECO:0000256" key="2">
    <source>
        <dbReference type="ARBA" id="ARBA00022475"/>
    </source>
</evidence>
<evidence type="ECO:0000256" key="9">
    <source>
        <dbReference type="HAMAP-Rule" id="MF_00161"/>
    </source>
</evidence>
<keyword evidence="2 9" id="KW-1003">Cell membrane</keyword>
<keyword evidence="4 9" id="KW-0812">Transmembrane</keyword>
<dbReference type="PANTHER" id="PTHR33695:SF1">
    <property type="entry name" value="LIPOPROTEIN SIGNAL PEPTIDASE"/>
    <property type="match status" value="1"/>
</dbReference>
<comment type="similarity">
    <text evidence="1 9 11">Belongs to the peptidase A8 family.</text>
</comment>
<evidence type="ECO:0000256" key="7">
    <source>
        <dbReference type="ARBA" id="ARBA00022989"/>
    </source>
</evidence>
<dbReference type="GO" id="GO:0005886">
    <property type="term" value="C:plasma membrane"/>
    <property type="evidence" value="ECO:0007669"/>
    <property type="project" value="UniProtKB-SubCell"/>
</dbReference>
<dbReference type="AlphaFoldDB" id="A0A7H1N6Z6"/>
<keyword evidence="12" id="KW-0614">Plasmid</keyword>
<evidence type="ECO:0000256" key="4">
    <source>
        <dbReference type="ARBA" id="ARBA00022692"/>
    </source>
</evidence>
<dbReference type="GO" id="GO:0006508">
    <property type="term" value="P:proteolysis"/>
    <property type="evidence" value="ECO:0007669"/>
    <property type="project" value="UniProtKB-KW"/>
</dbReference>
<geneLocation type="plasmid" evidence="12 13">
    <name>unnamed</name>
</geneLocation>
<gene>
    <name evidence="9 12" type="primary">lspA</name>
    <name evidence="12" type="ORF">HQ394_19295</name>
</gene>
<dbReference type="InterPro" id="IPR001872">
    <property type="entry name" value="Peptidase_A8"/>
</dbReference>
<feature type="transmembrane region" description="Helical" evidence="9">
    <location>
        <begin position="89"/>
        <end position="106"/>
    </location>
</feature>
<protein>
    <recommendedName>
        <fullName evidence="9">Lipoprotein signal peptidase</fullName>
        <ecNumber evidence="9">3.4.23.36</ecNumber>
    </recommendedName>
    <alternativeName>
        <fullName evidence="9">Prolipoprotein signal peptidase</fullName>
    </alternativeName>
    <alternativeName>
        <fullName evidence="9">Signal peptidase II</fullName>
        <shortName evidence="9">SPase II</shortName>
    </alternativeName>
</protein>
<name>A0A7H1N6Z6_9PROT</name>
<organism evidence="12 13">
    <name type="scientific">Defluviicoccus vanus</name>
    <dbReference type="NCBI Taxonomy" id="111831"/>
    <lineage>
        <taxon>Bacteria</taxon>
        <taxon>Pseudomonadati</taxon>
        <taxon>Pseudomonadota</taxon>
        <taxon>Alphaproteobacteria</taxon>
        <taxon>Rhodospirillales</taxon>
        <taxon>Rhodospirillaceae</taxon>
        <taxon>Defluviicoccus</taxon>
    </lineage>
</organism>
<keyword evidence="13" id="KW-1185">Reference proteome</keyword>
<evidence type="ECO:0000256" key="10">
    <source>
        <dbReference type="RuleBase" id="RU000594"/>
    </source>
</evidence>
<dbReference type="Proteomes" id="UP000516369">
    <property type="component" value="Plasmid unnamed"/>
</dbReference>
<dbReference type="EC" id="3.4.23.36" evidence="9"/>
<dbReference type="KEGG" id="dvn:HQ394_19295"/>
<keyword evidence="8 9" id="KW-0472">Membrane</keyword>
<dbReference type="GO" id="GO:0004190">
    <property type="term" value="F:aspartic-type endopeptidase activity"/>
    <property type="evidence" value="ECO:0007669"/>
    <property type="project" value="UniProtKB-UniRule"/>
</dbReference>
<proteinExistence type="inferred from homology"/>
<evidence type="ECO:0000256" key="6">
    <source>
        <dbReference type="ARBA" id="ARBA00022801"/>
    </source>
</evidence>
<dbReference type="RefSeq" id="WP_190263438.1">
    <property type="nucleotide sequence ID" value="NZ_CP053924.1"/>
</dbReference>
<sequence length="163" mass="17620">MRLAAPIALSIGVLVLDQATKRLAEAVFAESMRAIPVTPFFNLVLSHNRGISFGLFRSEHAYAPFILALVALTIVAGLAVWLWRSKSSIQSFGLAAILGGAISNVIDRLEDGAVTDFLDFYVGAYHWPAFNLADTAIFCGVAALLFESVWPRSTVTRPHAADD</sequence>
<comment type="pathway">
    <text evidence="9">Protein modification; lipoprotein biosynthesis (signal peptide cleavage).</text>
</comment>
<dbReference type="PANTHER" id="PTHR33695">
    <property type="entry name" value="LIPOPROTEIN SIGNAL PEPTIDASE"/>
    <property type="match status" value="1"/>
</dbReference>
<dbReference type="PROSITE" id="PS00855">
    <property type="entry name" value="SPASE_II"/>
    <property type="match status" value="1"/>
</dbReference>
<dbReference type="NCBIfam" id="TIGR00077">
    <property type="entry name" value="lspA"/>
    <property type="match status" value="1"/>
</dbReference>
<keyword evidence="6 9" id="KW-0378">Hydrolase</keyword>
<dbReference type="HAMAP" id="MF_00161">
    <property type="entry name" value="LspA"/>
    <property type="match status" value="1"/>
</dbReference>
<evidence type="ECO:0000256" key="3">
    <source>
        <dbReference type="ARBA" id="ARBA00022670"/>
    </source>
</evidence>
<reference evidence="12 13" key="1">
    <citation type="submission" date="2020-05" db="EMBL/GenBank/DDBJ databases">
        <title>Complete closed genome sequence of Defluviicoccus vanus.</title>
        <authorList>
            <person name="Bessarab I."/>
            <person name="Arumugam K."/>
            <person name="Maszenan A.M."/>
            <person name="Seviour R.J."/>
            <person name="Williams R.B."/>
        </authorList>
    </citation>
    <scope>NUCLEOTIDE SEQUENCE [LARGE SCALE GENOMIC DNA]</scope>
    <source>
        <strain evidence="12 13">Ben 114</strain>
        <plasmid evidence="12 13">unnamed</plasmid>
    </source>
</reference>
<feature type="transmembrane region" description="Helical" evidence="9">
    <location>
        <begin position="126"/>
        <end position="146"/>
    </location>
</feature>
<keyword evidence="3 9" id="KW-0645">Protease</keyword>
<feature type="transmembrane region" description="Helical" evidence="9">
    <location>
        <begin position="61"/>
        <end position="82"/>
    </location>
</feature>
<keyword evidence="5 9" id="KW-0064">Aspartyl protease</keyword>
<feature type="active site" evidence="9">
    <location>
        <position position="116"/>
    </location>
</feature>
<accession>A0A7H1N6Z6</accession>
<comment type="catalytic activity">
    <reaction evidence="9 10">
        <text>Release of signal peptides from bacterial membrane prolipoproteins. Hydrolyzes -Xaa-Yaa-Zaa-|-(S,diacylglyceryl)Cys-, in which Xaa is hydrophobic (preferably Leu), and Yaa (Ala or Ser) and Zaa (Gly or Ala) have small, neutral side chains.</text>
        <dbReference type="EC" id="3.4.23.36"/>
    </reaction>
</comment>
<evidence type="ECO:0000256" key="5">
    <source>
        <dbReference type="ARBA" id="ARBA00022750"/>
    </source>
</evidence>
<evidence type="ECO:0000313" key="13">
    <source>
        <dbReference type="Proteomes" id="UP000516369"/>
    </source>
</evidence>
<evidence type="ECO:0000256" key="11">
    <source>
        <dbReference type="RuleBase" id="RU004181"/>
    </source>
</evidence>
<evidence type="ECO:0000313" key="12">
    <source>
        <dbReference type="EMBL" id="QNT71482.1"/>
    </source>
</evidence>
<dbReference type="UniPathway" id="UPA00665"/>
<dbReference type="EMBL" id="CP053924">
    <property type="protein sequence ID" value="QNT71482.1"/>
    <property type="molecule type" value="Genomic_DNA"/>
</dbReference>
<evidence type="ECO:0000256" key="1">
    <source>
        <dbReference type="ARBA" id="ARBA00006139"/>
    </source>
</evidence>
<comment type="subcellular location">
    <subcellularLocation>
        <location evidence="9">Cell membrane</location>
        <topology evidence="9">Multi-pass membrane protein</topology>
    </subcellularLocation>
</comment>
<evidence type="ECO:0000256" key="8">
    <source>
        <dbReference type="ARBA" id="ARBA00023136"/>
    </source>
</evidence>
<comment type="caution">
    <text evidence="9">Lacks conserved residue(s) required for the propagation of feature annotation.</text>
</comment>
<keyword evidence="7 9" id="KW-1133">Transmembrane helix</keyword>
<feature type="active site" evidence="9">
    <location>
        <position position="134"/>
    </location>
</feature>
<dbReference type="Pfam" id="PF01252">
    <property type="entry name" value="Peptidase_A8"/>
    <property type="match status" value="1"/>
</dbReference>
<comment type="function">
    <text evidence="9 10">This protein specifically catalyzes the removal of signal peptides from prolipoproteins.</text>
</comment>
<dbReference type="PRINTS" id="PR00781">
    <property type="entry name" value="LIPOSIGPTASE"/>
</dbReference>